<evidence type="ECO:0000313" key="1">
    <source>
        <dbReference type="EMBL" id="PAQ12287.1"/>
    </source>
</evidence>
<comment type="caution">
    <text evidence="1">The sequence shown here is derived from an EMBL/GenBank/DDBJ whole genome shotgun (WGS) entry which is preliminary data.</text>
</comment>
<reference evidence="1 2" key="1">
    <citation type="submission" date="2017-08" db="EMBL/GenBank/DDBJ databases">
        <title>Mesorhizobium wenxinae sp. nov., a novel rhizobial species isolated from root nodules of chickpea (Cicer arietinum L.).</title>
        <authorList>
            <person name="Zhang J."/>
        </authorList>
    </citation>
    <scope>NUCLEOTIDE SEQUENCE [LARGE SCALE GENOMIC DNA]</scope>
    <source>
        <strain evidence="1 2">SDW018</strain>
    </source>
</reference>
<accession>A0A271LWS2</accession>
<protein>
    <submittedName>
        <fullName evidence="1">Uncharacterized protein</fullName>
    </submittedName>
</protein>
<dbReference type="AlphaFoldDB" id="A0A271LWS2"/>
<gene>
    <name evidence="1" type="ORF">CIT26_01520</name>
</gene>
<proteinExistence type="predicted"/>
<organism evidence="1 2">
    <name type="scientific">Mesorhizobium temperatum</name>
    <dbReference type="NCBI Taxonomy" id="241416"/>
    <lineage>
        <taxon>Bacteria</taxon>
        <taxon>Pseudomonadati</taxon>
        <taxon>Pseudomonadota</taxon>
        <taxon>Alphaproteobacteria</taxon>
        <taxon>Hyphomicrobiales</taxon>
        <taxon>Phyllobacteriaceae</taxon>
        <taxon>Mesorhizobium</taxon>
    </lineage>
</organism>
<name>A0A271LWS2_9HYPH</name>
<evidence type="ECO:0000313" key="2">
    <source>
        <dbReference type="Proteomes" id="UP000216442"/>
    </source>
</evidence>
<dbReference type="EMBL" id="NPKJ01000006">
    <property type="protein sequence ID" value="PAQ12287.1"/>
    <property type="molecule type" value="Genomic_DNA"/>
</dbReference>
<sequence length="167" mass="18020">MLLIHYNSRHVMEKIITPGEPTVPPQTIVEGSIHAGLDVALGDLREASVVITIDKGTVHRPRCCQELVQRLGSAAPAGIVEALGVAAVLPALRRVDAAKADTLASNLDRVAIDDRSATIHRTRQRLGPVCYRGLKACGALNYELGDCGGKRAHTEEKQSKEWSRQSP</sequence>
<keyword evidence="2" id="KW-1185">Reference proteome</keyword>
<dbReference type="Proteomes" id="UP000216442">
    <property type="component" value="Unassembled WGS sequence"/>
</dbReference>